<dbReference type="InterPro" id="IPR015001">
    <property type="entry name" value="DUF1850"/>
</dbReference>
<name>A0A6G7VRH6_9RHOB</name>
<gene>
    <name evidence="1" type="ORF">G8E03_16875</name>
</gene>
<proteinExistence type="predicted"/>
<keyword evidence="1" id="KW-0614">Plasmid</keyword>
<protein>
    <submittedName>
        <fullName evidence="1">DUF1850 domain-containing protein</fullName>
    </submittedName>
</protein>
<reference evidence="1 2" key="1">
    <citation type="submission" date="2020-03" db="EMBL/GenBank/DDBJ databases">
        <title>Complete genome sequence of Monaibacterium sp. ALG8 with diverse plasmids.</title>
        <authorList>
            <person name="Sun C."/>
        </authorList>
    </citation>
    <scope>NUCLEOTIDE SEQUENCE [LARGE SCALE GENOMIC DNA]</scope>
    <source>
        <strain evidence="1 2">ALG8</strain>
        <plasmid evidence="1 2">unnamed5</plasmid>
    </source>
</reference>
<organism evidence="1 2">
    <name type="scientific">Pontivivens nitratireducens</name>
    <dbReference type="NCBI Taxonomy" id="2758038"/>
    <lineage>
        <taxon>Bacteria</taxon>
        <taxon>Pseudomonadati</taxon>
        <taxon>Pseudomonadota</taxon>
        <taxon>Alphaproteobacteria</taxon>
        <taxon>Rhodobacterales</taxon>
        <taxon>Paracoccaceae</taxon>
        <taxon>Pontivivens</taxon>
    </lineage>
</organism>
<evidence type="ECO:0000313" key="1">
    <source>
        <dbReference type="EMBL" id="QIK42522.1"/>
    </source>
</evidence>
<dbReference type="Pfam" id="PF08905">
    <property type="entry name" value="DUF1850"/>
    <property type="match status" value="1"/>
</dbReference>
<dbReference type="Proteomes" id="UP000500791">
    <property type="component" value="Plasmid unnamed5"/>
</dbReference>
<geneLocation type="plasmid" evidence="1 2">
    <name>unnamed5</name>
</geneLocation>
<evidence type="ECO:0000313" key="2">
    <source>
        <dbReference type="Proteomes" id="UP000500791"/>
    </source>
</evidence>
<accession>A0A6G7VRH6</accession>
<dbReference type="KEGG" id="mon:G8E03_16875"/>
<keyword evidence="2" id="KW-1185">Reference proteome</keyword>
<dbReference type="RefSeq" id="WP_166195408.1">
    <property type="nucleotide sequence ID" value="NZ_CP049816.1"/>
</dbReference>
<dbReference type="AlphaFoldDB" id="A0A6G7VRH6"/>
<dbReference type="EMBL" id="CP049816">
    <property type="protein sequence ID" value="QIK42522.1"/>
    <property type="molecule type" value="Genomic_DNA"/>
</dbReference>
<sequence>MPDLLEQTEWCLHWQHSVSGGLVTDCFQTIDGHVFLDRSFLHDPAAAGLGEVLGRGRILRSATDGDWIVDIAEVMPCNRVFVRIGGQRINHRLTYGSATVNLSEIFAGERVAITLLSDDADRRVNEECR</sequence>